<proteinExistence type="predicted"/>
<dbReference type="Proteomes" id="UP001162992">
    <property type="component" value="Chromosome 12"/>
</dbReference>
<protein>
    <submittedName>
        <fullName evidence="1">Uncharacterized protein</fullName>
    </submittedName>
</protein>
<keyword evidence="2" id="KW-1185">Reference proteome</keyword>
<comment type="caution">
    <text evidence="1">The sequence shown here is derived from an EMBL/GenBank/DDBJ whole genome shotgun (WGS) entry which is preliminary data.</text>
</comment>
<accession>A0ACC2BYX4</accession>
<gene>
    <name evidence="1" type="ORF">O6H91_12G011000</name>
</gene>
<dbReference type="EMBL" id="CM055103">
    <property type="protein sequence ID" value="KAJ7534936.1"/>
    <property type="molecule type" value="Genomic_DNA"/>
</dbReference>
<evidence type="ECO:0000313" key="1">
    <source>
        <dbReference type="EMBL" id="KAJ7534936.1"/>
    </source>
</evidence>
<reference evidence="2" key="1">
    <citation type="journal article" date="2024" name="Proc. Natl. Acad. Sci. U.S.A.">
        <title>Extraordinary preservation of gene collinearity over three hundred million years revealed in homosporous lycophytes.</title>
        <authorList>
            <person name="Li C."/>
            <person name="Wickell D."/>
            <person name="Kuo L.Y."/>
            <person name="Chen X."/>
            <person name="Nie B."/>
            <person name="Liao X."/>
            <person name="Peng D."/>
            <person name="Ji J."/>
            <person name="Jenkins J."/>
            <person name="Williams M."/>
            <person name="Shu S."/>
            <person name="Plott C."/>
            <person name="Barry K."/>
            <person name="Rajasekar S."/>
            <person name="Grimwood J."/>
            <person name="Han X."/>
            <person name="Sun S."/>
            <person name="Hou Z."/>
            <person name="He W."/>
            <person name="Dai G."/>
            <person name="Sun C."/>
            <person name="Schmutz J."/>
            <person name="Leebens-Mack J.H."/>
            <person name="Li F.W."/>
            <person name="Wang L."/>
        </authorList>
    </citation>
    <scope>NUCLEOTIDE SEQUENCE [LARGE SCALE GENOMIC DNA]</scope>
    <source>
        <strain evidence="2">cv. PW_Plant_1</strain>
    </source>
</reference>
<name>A0ACC2BYX4_DIPCM</name>
<evidence type="ECO:0000313" key="2">
    <source>
        <dbReference type="Proteomes" id="UP001162992"/>
    </source>
</evidence>
<sequence length="174" mass="19094">MEDDNPLSRQSSRIRKIAPKLSAALLDPNTRLQVAQARLDALENDGVALDTAEADEDEDAFAGDEDLGFSQKKAPKGSKRKTRQAKALERLGNTKKAPRTFLEMLHETNLEALPAHVPSYLTAAVGPPNSGSRRHFCSVCGYLSTYTCPRCGARFCSSQCQIVHNDTRCQKFVA</sequence>
<organism evidence="1 2">
    <name type="scientific">Diphasiastrum complanatum</name>
    <name type="common">Issler's clubmoss</name>
    <name type="synonym">Lycopodium complanatum</name>
    <dbReference type="NCBI Taxonomy" id="34168"/>
    <lineage>
        <taxon>Eukaryota</taxon>
        <taxon>Viridiplantae</taxon>
        <taxon>Streptophyta</taxon>
        <taxon>Embryophyta</taxon>
        <taxon>Tracheophyta</taxon>
        <taxon>Lycopodiopsida</taxon>
        <taxon>Lycopodiales</taxon>
        <taxon>Lycopodiaceae</taxon>
        <taxon>Lycopodioideae</taxon>
        <taxon>Diphasiastrum</taxon>
    </lineage>
</organism>